<dbReference type="PROSITE" id="PS01091">
    <property type="entry name" value="TATD_3"/>
    <property type="match status" value="1"/>
</dbReference>
<name>A0ABW8PWA4_9GAMM</name>
<dbReference type="InterPro" id="IPR050891">
    <property type="entry name" value="TatD-type_Hydrolase"/>
</dbReference>
<keyword evidence="3 4" id="KW-0378">Hydrolase</keyword>
<dbReference type="CDD" id="cd01310">
    <property type="entry name" value="TatD_DNAse"/>
    <property type="match status" value="1"/>
</dbReference>
<keyword evidence="1" id="KW-0540">Nuclease</keyword>
<dbReference type="PIRSF" id="PIRSF005902">
    <property type="entry name" value="DNase_TatD"/>
    <property type="match status" value="1"/>
</dbReference>
<gene>
    <name evidence="4" type="ORF">V6U78_05830</name>
</gene>
<sequence length="277" mass="30573">MAEEALVDIGVNLLDAVFDADREAVIARAQEAGVIWQILTGTQIQCSEQSLALAQQYPQQLRSTAGVHPHHASQWQPDWQQTLTALLADPCCVAVGETGLDYNRLFSPESAQLLAFEAQLELAAEVKKPLFLHERDAAQPMLERLTSWRDDLAGGVLHCFTGDKKALFGYLDLDLYIGITGWVCDERRGQELATLVKSIPADRLLVETDAPWLVPRTIKPKPKKGRNEPAFLPWVIAKIAAERGESPERVAAITTANACRLFGLPRVESTDRLGDLL</sequence>
<evidence type="ECO:0000256" key="2">
    <source>
        <dbReference type="ARBA" id="ARBA00022723"/>
    </source>
</evidence>
<dbReference type="PANTHER" id="PTHR10060">
    <property type="entry name" value="TATD FAMILY DEOXYRIBONUCLEASE"/>
    <property type="match status" value="1"/>
</dbReference>
<dbReference type="SUPFAM" id="SSF51556">
    <property type="entry name" value="Metallo-dependent hydrolases"/>
    <property type="match status" value="1"/>
</dbReference>
<dbReference type="EMBL" id="JBANFI010000003">
    <property type="protein sequence ID" value="MFK7160553.1"/>
    <property type="molecule type" value="Genomic_DNA"/>
</dbReference>
<dbReference type="GO" id="GO:0016787">
    <property type="term" value="F:hydrolase activity"/>
    <property type="evidence" value="ECO:0007669"/>
    <property type="project" value="UniProtKB-KW"/>
</dbReference>
<dbReference type="PANTHER" id="PTHR10060:SF15">
    <property type="entry name" value="DEOXYRIBONUCLEASE TATDN1"/>
    <property type="match status" value="1"/>
</dbReference>
<protein>
    <submittedName>
        <fullName evidence="4">TatD family hydrolase</fullName>
    </submittedName>
</protein>
<dbReference type="Proteomes" id="UP001621714">
    <property type="component" value="Unassembled WGS sequence"/>
</dbReference>
<keyword evidence="2" id="KW-0479">Metal-binding</keyword>
<evidence type="ECO:0000313" key="4">
    <source>
        <dbReference type="EMBL" id="MFK7160553.1"/>
    </source>
</evidence>
<proteinExistence type="predicted"/>
<dbReference type="Pfam" id="PF01026">
    <property type="entry name" value="TatD_DNase"/>
    <property type="match status" value="1"/>
</dbReference>
<reference evidence="4 5" key="1">
    <citation type="submission" date="2024-02" db="EMBL/GenBank/DDBJ databases">
        <title>Marinospirillum sp. MEB 164 isolated from Lonar lake sediment.</title>
        <authorList>
            <person name="Joshi A."/>
            <person name="Thite S."/>
        </authorList>
    </citation>
    <scope>NUCLEOTIDE SEQUENCE [LARGE SCALE GENOMIC DNA]</scope>
    <source>
        <strain evidence="4 5">MEB164</strain>
    </source>
</reference>
<dbReference type="InterPro" id="IPR001130">
    <property type="entry name" value="TatD-like"/>
</dbReference>
<organism evidence="4 5">
    <name type="scientific">Marinospirillum alkalitolerans</name>
    <dbReference type="NCBI Taxonomy" id="3123374"/>
    <lineage>
        <taxon>Bacteria</taxon>
        <taxon>Pseudomonadati</taxon>
        <taxon>Pseudomonadota</taxon>
        <taxon>Gammaproteobacteria</taxon>
        <taxon>Oceanospirillales</taxon>
        <taxon>Oceanospirillaceae</taxon>
        <taxon>Marinospirillum</taxon>
    </lineage>
</organism>
<dbReference type="InterPro" id="IPR018228">
    <property type="entry name" value="DNase_TatD-rel_CS"/>
</dbReference>
<dbReference type="InterPro" id="IPR032466">
    <property type="entry name" value="Metal_Hydrolase"/>
</dbReference>
<evidence type="ECO:0000256" key="3">
    <source>
        <dbReference type="ARBA" id="ARBA00022801"/>
    </source>
</evidence>
<comment type="caution">
    <text evidence="4">The sequence shown here is derived from an EMBL/GenBank/DDBJ whole genome shotgun (WGS) entry which is preliminary data.</text>
</comment>
<accession>A0ABW8PWA4</accession>
<dbReference type="Gene3D" id="3.20.20.140">
    <property type="entry name" value="Metal-dependent hydrolases"/>
    <property type="match status" value="1"/>
</dbReference>
<dbReference type="RefSeq" id="WP_405338374.1">
    <property type="nucleotide sequence ID" value="NZ_JBANFI010000003.1"/>
</dbReference>
<evidence type="ECO:0000313" key="5">
    <source>
        <dbReference type="Proteomes" id="UP001621714"/>
    </source>
</evidence>
<keyword evidence="5" id="KW-1185">Reference proteome</keyword>
<evidence type="ECO:0000256" key="1">
    <source>
        <dbReference type="ARBA" id="ARBA00022722"/>
    </source>
</evidence>